<dbReference type="GO" id="GO:0097729">
    <property type="term" value="C:9+2 motile cilium"/>
    <property type="evidence" value="ECO:0007669"/>
    <property type="project" value="TreeGrafter"/>
</dbReference>
<dbReference type="Proteomes" id="UP000574390">
    <property type="component" value="Unassembled WGS sequence"/>
</dbReference>
<dbReference type="AlphaFoldDB" id="A0A7J6TKF2"/>
<dbReference type="InterPro" id="IPR029676">
    <property type="entry name" value="CFAP221"/>
</dbReference>
<dbReference type="GO" id="GO:0003341">
    <property type="term" value="P:cilium movement"/>
    <property type="evidence" value="ECO:0007669"/>
    <property type="project" value="InterPro"/>
</dbReference>
<dbReference type="PANTHER" id="PTHR46500:SF1">
    <property type="entry name" value="CILIA- AND FLAGELLA-ASSOCIATED PROTEIN 221"/>
    <property type="match status" value="1"/>
</dbReference>
<reference evidence="1 2" key="1">
    <citation type="submission" date="2020-04" db="EMBL/GenBank/DDBJ databases">
        <title>Perkinsus olseni comparative genomics.</title>
        <authorList>
            <person name="Bogema D.R."/>
        </authorList>
    </citation>
    <scope>NUCLEOTIDE SEQUENCE [LARGE SCALE GENOMIC DNA]</scope>
    <source>
        <strain evidence="1">ATCC PRA-205</strain>
    </source>
</reference>
<proteinExistence type="predicted"/>
<evidence type="ECO:0000313" key="2">
    <source>
        <dbReference type="Proteomes" id="UP000574390"/>
    </source>
</evidence>
<dbReference type="PANTHER" id="PTHR46500">
    <property type="entry name" value="CILIA- AND FLAGELLA-ASSOCIATED PROTEIN 221"/>
    <property type="match status" value="1"/>
</dbReference>
<dbReference type="EMBL" id="JABANM010007061">
    <property type="protein sequence ID" value="KAF4744896.1"/>
    <property type="molecule type" value="Genomic_DNA"/>
</dbReference>
<comment type="caution">
    <text evidence="1">The sequence shown here is derived from an EMBL/GenBank/DDBJ whole genome shotgun (WGS) entry which is preliminary data.</text>
</comment>
<name>A0A7J6TKF2_PEROL</name>
<accession>A0A7J6TKF2</accession>
<feature type="non-terminal residue" evidence="1">
    <location>
        <position position="1"/>
    </location>
</feature>
<protein>
    <submittedName>
        <fullName evidence="1">Uncharacterized protein</fullName>
    </submittedName>
</protein>
<sequence length="214" mass="24011">AKVGLLAPGMSQEIDVVVEPVDYKYKFEWIKVLCGPAAPATSAGPKSWALRVPVHVYATANKLVEGELPSIVDFGRVPIGEKAERRFVLRCDVPLEFDFEVLHLRRHPDIEVTVDRCRITPEDPAELCLEYRPTSYTSAVSEIEVVLAQFGGDPTRRIKVRRMIGSGNRREAAWRVTSHSHSCVVLECLEISLRRWRSDFWVVLARTKAGGVGD</sequence>
<evidence type="ECO:0000313" key="1">
    <source>
        <dbReference type="EMBL" id="KAF4744896.1"/>
    </source>
</evidence>
<dbReference type="GO" id="GO:0044458">
    <property type="term" value="P:motile cilium assembly"/>
    <property type="evidence" value="ECO:0007669"/>
    <property type="project" value="TreeGrafter"/>
</dbReference>
<organism evidence="1 2">
    <name type="scientific">Perkinsus olseni</name>
    <name type="common">Perkinsus atlanticus</name>
    <dbReference type="NCBI Taxonomy" id="32597"/>
    <lineage>
        <taxon>Eukaryota</taxon>
        <taxon>Sar</taxon>
        <taxon>Alveolata</taxon>
        <taxon>Perkinsozoa</taxon>
        <taxon>Perkinsea</taxon>
        <taxon>Perkinsida</taxon>
        <taxon>Perkinsidae</taxon>
        <taxon>Perkinsus</taxon>
    </lineage>
</organism>
<gene>
    <name evidence="1" type="ORF">FOZ62_012874</name>
</gene>